<evidence type="ECO:0000256" key="1">
    <source>
        <dbReference type="SAM" id="Coils"/>
    </source>
</evidence>
<dbReference type="AlphaFoldDB" id="A0A5N5T240"/>
<evidence type="ECO:0000313" key="2">
    <source>
        <dbReference type="EMBL" id="KAB7500059.1"/>
    </source>
</evidence>
<sequence length="139" mass="16551">DYCLDQIKRQMKPTTHLIIVWALTPYGWRRTSIRTRGKPDTTIFRPATFFSLQDIPRHMNQIMSYTQYDSDDADTEASITVRDFINERKRRRNSNSRELIKDLDKIIKNAKKEQEILKRRNVKLVIGRLPYKVNVLITL</sequence>
<organism evidence="2 3">
    <name type="scientific">Armadillidium nasatum</name>
    <dbReference type="NCBI Taxonomy" id="96803"/>
    <lineage>
        <taxon>Eukaryota</taxon>
        <taxon>Metazoa</taxon>
        <taxon>Ecdysozoa</taxon>
        <taxon>Arthropoda</taxon>
        <taxon>Crustacea</taxon>
        <taxon>Multicrustacea</taxon>
        <taxon>Malacostraca</taxon>
        <taxon>Eumalacostraca</taxon>
        <taxon>Peracarida</taxon>
        <taxon>Isopoda</taxon>
        <taxon>Oniscidea</taxon>
        <taxon>Crinocheta</taxon>
        <taxon>Armadillidiidae</taxon>
        <taxon>Armadillidium</taxon>
    </lineage>
</organism>
<feature type="non-terminal residue" evidence="2">
    <location>
        <position position="1"/>
    </location>
</feature>
<reference evidence="2 3" key="1">
    <citation type="journal article" date="2019" name="PLoS Biol.">
        <title>Sex chromosomes control vertical transmission of feminizing Wolbachia symbionts in an isopod.</title>
        <authorList>
            <person name="Becking T."/>
            <person name="Chebbi M.A."/>
            <person name="Giraud I."/>
            <person name="Moumen B."/>
            <person name="Laverre T."/>
            <person name="Caubet Y."/>
            <person name="Peccoud J."/>
            <person name="Gilbert C."/>
            <person name="Cordaux R."/>
        </authorList>
    </citation>
    <scope>NUCLEOTIDE SEQUENCE [LARGE SCALE GENOMIC DNA]</scope>
    <source>
        <strain evidence="2">ANa2</strain>
        <tissue evidence="2">Whole body excluding digestive tract and cuticle</tissue>
    </source>
</reference>
<gene>
    <name evidence="2" type="ORF">Anas_14532</name>
</gene>
<dbReference type="Proteomes" id="UP000326759">
    <property type="component" value="Unassembled WGS sequence"/>
</dbReference>
<keyword evidence="1" id="KW-0175">Coiled coil</keyword>
<dbReference type="EMBL" id="SEYY01015392">
    <property type="protein sequence ID" value="KAB7500059.1"/>
    <property type="molecule type" value="Genomic_DNA"/>
</dbReference>
<feature type="coiled-coil region" evidence="1">
    <location>
        <begin position="93"/>
        <end position="120"/>
    </location>
</feature>
<evidence type="ECO:0000313" key="3">
    <source>
        <dbReference type="Proteomes" id="UP000326759"/>
    </source>
</evidence>
<proteinExistence type="predicted"/>
<protein>
    <submittedName>
        <fullName evidence="2">Uncharacterized protein</fullName>
    </submittedName>
</protein>
<comment type="caution">
    <text evidence="2">The sequence shown here is derived from an EMBL/GenBank/DDBJ whole genome shotgun (WGS) entry which is preliminary data.</text>
</comment>
<accession>A0A5N5T240</accession>
<keyword evidence="3" id="KW-1185">Reference proteome</keyword>
<name>A0A5N5T240_9CRUS</name>